<evidence type="ECO:0000313" key="3">
    <source>
        <dbReference type="Proteomes" id="UP000190989"/>
    </source>
</evidence>
<dbReference type="InterPro" id="IPR019613">
    <property type="entry name" value="DUF4198"/>
</dbReference>
<dbReference type="RefSeq" id="WP_139383983.1">
    <property type="nucleotide sequence ID" value="NZ_FVZE01000003.1"/>
</dbReference>
<dbReference type="Proteomes" id="UP000190989">
    <property type="component" value="Unassembled WGS sequence"/>
</dbReference>
<dbReference type="Pfam" id="PF10670">
    <property type="entry name" value="DUF4198"/>
    <property type="match status" value="1"/>
</dbReference>
<dbReference type="STRING" id="428990.SAMN06295987_103285"/>
<keyword evidence="1" id="KW-0732">Signal</keyword>
<name>A0A1U6HXI0_9SPHN</name>
<protein>
    <recommendedName>
        <fullName evidence="4">GH25 family protein</fullName>
    </recommendedName>
</protein>
<evidence type="ECO:0000313" key="2">
    <source>
        <dbReference type="EMBL" id="SLK00416.1"/>
    </source>
</evidence>
<dbReference type="AlphaFoldDB" id="A0A1U6HXI0"/>
<proteinExistence type="predicted"/>
<reference evidence="3" key="1">
    <citation type="submission" date="2017-02" db="EMBL/GenBank/DDBJ databases">
        <authorList>
            <person name="Varghese N."/>
            <person name="Submissions S."/>
        </authorList>
    </citation>
    <scope>NUCLEOTIDE SEQUENCE [LARGE SCALE GENOMIC DNA]</scope>
    <source>
        <strain evidence="3">SM117</strain>
    </source>
</reference>
<dbReference type="EMBL" id="FVZE01000003">
    <property type="protein sequence ID" value="SLK00416.1"/>
    <property type="molecule type" value="Genomic_DNA"/>
</dbReference>
<feature type="chain" id="PRO_5012256562" description="GH25 family protein" evidence="1">
    <location>
        <begin position="30"/>
        <end position="250"/>
    </location>
</feature>
<organism evidence="2 3">
    <name type="scientific">Novosphingobium mathurense</name>
    <dbReference type="NCBI Taxonomy" id="428990"/>
    <lineage>
        <taxon>Bacteria</taxon>
        <taxon>Pseudomonadati</taxon>
        <taxon>Pseudomonadota</taxon>
        <taxon>Alphaproteobacteria</taxon>
        <taxon>Sphingomonadales</taxon>
        <taxon>Sphingomonadaceae</taxon>
        <taxon>Novosphingobium</taxon>
    </lineage>
</organism>
<sequence length="250" mass="27305">MSRRSPFLLASTLASALALGLTSITPADAHAIWFAQRAKQVALIYGVGADDLDAVGRMKHITLVKGYDENWQPVETTLREAGIVPVVDSDEPIQAVTAVMDYGNWTKDNSGVWHNTTKDEVADVALSEHNWKYALHLEKLPKTQVPLFEGMTLQLVPVGTIPEDKGKPLKVRAYLNGKPTAGVQIISDYVTDPDQVPVKTDADGTATITLRNQGLNVLVGIYVAPSDQPTKYDQVEHRSSLSFVLPHLPE</sequence>
<evidence type="ECO:0008006" key="4">
    <source>
        <dbReference type="Google" id="ProtNLM"/>
    </source>
</evidence>
<keyword evidence="3" id="KW-1185">Reference proteome</keyword>
<evidence type="ECO:0000256" key="1">
    <source>
        <dbReference type="SAM" id="SignalP"/>
    </source>
</evidence>
<gene>
    <name evidence="2" type="ORF">SAMN06295987_103285</name>
</gene>
<feature type="signal peptide" evidence="1">
    <location>
        <begin position="1"/>
        <end position="29"/>
    </location>
</feature>
<accession>A0A1U6HXI0</accession>